<comment type="caution">
    <text evidence="4">Lacks conserved residue(s) required for the propagation of feature annotation.</text>
</comment>
<evidence type="ECO:0000256" key="3">
    <source>
        <dbReference type="ARBA" id="ARBA00023157"/>
    </source>
</evidence>
<dbReference type="Proteomes" id="UP001233999">
    <property type="component" value="Unassembled WGS sequence"/>
</dbReference>
<evidence type="ECO:0000313" key="8">
    <source>
        <dbReference type="EMBL" id="KAJ9598177.1"/>
    </source>
</evidence>
<accession>A0AAD8AFP5</accession>
<keyword evidence="3" id="KW-1015">Disulfide bond</keyword>
<keyword evidence="2 6" id="KW-0732">Signal</keyword>
<feature type="signal peptide" evidence="6">
    <location>
        <begin position="1"/>
        <end position="18"/>
    </location>
</feature>
<protein>
    <recommendedName>
        <fullName evidence="7">Sushi domain-containing protein</fullName>
    </recommendedName>
</protein>
<feature type="transmembrane region" description="Helical" evidence="5">
    <location>
        <begin position="402"/>
        <end position="425"/>
    </location>
</feature>
<feature type="domain" description="Sushi" evidence="7">
    <location>
        <begin position="156"/>
        <end position="223"/>
    </location>
</feature>
<dbReference type="SUPFAM" id="SSF57535">
    <property type="entry name" value="Complement control module/SCR domain"/>
    <property type="match status" value="4"/>
</dbReference>
<dbReference type="InterPro" id="IPR051503">
    <property type="entry name" value="ComplSys_Reg/VirEntry_Med"/>
</dbReference>
<evidence type="ECO:0000256" key="2">
    <source>
        <dbReference type="ARBA" id="ARBA00022729"/>
    </source>
</evidence>
<dbReference type="AlphaFoldDB" id="A0AAD8AFP5"/>
<gene>
    <name evidence="8" type="ORF">L9F63_011139</name>
</gene>
<keyword evidence="5" id="KW-0812">Transmembrane</keyword>
<dbReference type="SMART" id="SM00032">
    <property type="entry name" value="CCP"/>
    <property type="match status" value="5"/>
</dbReference>
<dbReference type="Gene3D" id="2.10.70.10">
    <property type="entry name" value="Complement Module, domain 1"/>
    <property type="match status" value="5"/>
</dbReference>
<dbReference type="InterPro" id="IPR035976">
    <property type="entry name" value="Sushi/SCR/CCP_sf"/>
</dbReference>
<keyword evidence="1 4" id="KW-0768">Sushi</keyword>
<dbReference type="PANTHER" id="PTHR45785:SF7">
    <property type="entry name" value="COMPLEMENT FACTOR H"/>
    <property type="match status" value="1"/>
</dbReference>
<evidence type="ECO:0000259" key="7">
    <source>
        <dbReference type="PROSITE" id="PS50923"/>
    </source>
</evidence>
<organism evidence="8 9">
    <name type="scientific">Diploptera punctata</name>
    <name type="common">Pacific beetle cockroach</name>
    <dbReference type="NCBI Taxonomy" id="6984"/>
    <lineage>
        <taxon>Eukaryota</taxon>
        <taxon>Metazoa</taxon>
        <taxon>Ecdysozoa</taxon>
        <taxon>Arthropoda</taxon>
        <taxon>Hexapoda</taxon>
        <taxon>Insecta</taxon>
        <taxon>Pterygota</taxon>
        <taxon>Neoptera</taxon>
        <taxon>Polyneoptera</taxon>
        <taxon>Dictyoptera</taxon>
        <taxon>Blattodea</taxon>
        <taxon>Blaberoidea</taxon>
        <taxon>Blaberidae</taxon>
        <taxon>Diplopterinae</taxon>
        <taxon>Diploptera</taxon>
    </lineage>
</organism>
<evidence type="ECO:0000256" key="5">
    <source>
        <dbReference type="SAM" id="Phobius"/>
    </source>
</evidence>
<dbReference type="EMBL" id="JASPKZ010001240">
    <property type="protein sequence ID" value="KAJ9598177.1"/>
    <property type="molecule type" value="Genomic_DNA"/>
</dbReference>
<comment type="caution">
    <text evidence="8">The sequence shown here is derived from an EMBL/GenBank/DDBJ whole genome shotgun (WGS) entry which is preliminary data.</text>
</comment>
<keyword evidence="5" id="KW-1133">Transmembrane helix</keyword>
<sequence>MKRFYLLCTVFALHGCVGADVYIKNGTEVITETCPEFGDVGKGAVAKVINVADKQVLHVECQPGYELIGPPKILCVDGQWEHNQKPQCSKRCPSPPFLRNAEVRLEGLQDSEKTYRKGSRATYSCGEGFRLSPPTSKIRVCKDGYWTRPQGRCVANGCQLPPEIAHGYYVLETAREEDPAVRVSVGQRAHYNCNMGFTLTGPASLQCLDSGEWSPRLPPHCTPTASELEEEAEEAHCPPLPATPHTRVSTLRGHQDANSATPGTVVELRCEPGYRDPLLPCQPAVLRCEQAAWQTVQGIMPRCSPVEGCVSPPNIEHGALFGLAVDGRYRVRAEVAYECESGYTLYGNLRLTCAPSGCWEPSDLPECRKDQAPLPNPDYKTYWPPHKDPGIGAPGLEDTVTLLVSLVTALGVMLILLGVCLVVVCRRAARRHRGSTPSPPRPTAPPLIYDPDRVALIADGAQLGEVSLSYILSKEQFVRKESP</sequence>
<feature type="domain" description="Sushi" evidence="7">
    <location>
        <begin position="90"/>
        <end position="155"/>
    </location>
</feature>
<reference evidence="8" key="1">
    <citation type="journal article" date="2023" name="IScience">
        <title>Live-bearing cockroach genome reveals convergent evolutionary mechanisms linked to viviparity in insects and beyond.</title>
        <authorList>
            <person name="Fouks B."/>
            <person name="Harrison M.C."/>
            <person name="Mikhailova A.A."/>
            <person name="Marchal E."/>
            <person name="English S."/>
            <person name="Carruthers M."/>
            <person name="Jennings E.C."/>
            <person name="Chiamaka E.L."/>
            <person name="Frigard R.A."/>
            <person name="Pippel M."/>
            <person name="Attardo G.M."/>
            <person name="Benoit J.B."/>
            <person name="Bornberg-Bauer E."/>
            <person name="Tobe S.S."/>
        </authorList>
    </citation>
    <scope>NUCLEOTIDE SEQUENCE</scope>
    <source>
        <strain evidence="8">Stay&amp;Tobe</strain>
    </source>
</reference>
<feature type="domain" description="Sushi" evidence="7">
    <location>
        <begin position="235"/>
        <end position="305"/>
    </location>
</feature>
<name>A0AAD8AFP5_DIPPU</name>
<evidence type="ECO:0000256" key="1">
    <source>
        <dbReference type="ARBA" id="ARBA00022659"/>
    </source>
</evidence>
<keyword evidence="9" id="KW-1185">Reference proteome</keyword>
<dbReference type="InterPro" id="IPR000436">
    <property type="entry name" value="Sushi_SCR_CCP_dom"/>
</dbReference>
<dbReference type="PROSITE" id="PS50923">
    <property type="entry name" value="SUSHI"/>
    <property type="match status" value="4"/>
</dbReference>
<dbReference type="CDD" id="cd00033">
    <property type="entry name" value="CCP"/>
    <property type="match status" value="4"/>
</dbReference>
<proteinExistence type="predicted"/>
<reference evidence="8" key="2">
    <citation type="submission" date="2023-05" db="EMBL/GenBank/DDBJ databases">
        <authorList>
            <person name="Fouks B."/>
        </authorList>
    </citation>
    <scope>NUCLEOTIDE SEQUENCE</scope>
    <source>
        <strain evidence="8">Stay&amp;Tobe</strain>
        <tissue evidence="8">Testes</tissue>
    </source>
</reference>
<feature type="domain" description="Sushi" evidence="7">
    <location>
        <begin position="307"/>
        <end position="369"/>
    </location>
</feature>
<feature type="chain" id="PRO_5041995578" description="Sushi domain-containing protein" evidence="6">
    <location>
        <begin position="19"/>
        <end position="483"/>
    </location>
</feature>
<evidence type="ECO:0000313" key="9">
    <source>
        <dbReference type="Proteomes" id="UP001233999"/>
    </source>
</evidence>
<evidence type="ECO:0000256" key="4">
    <source>
        <dbReference type="PROSITE-ProRule" id="PRU00302"/>
    </source>
</evidence>
<dbReference type="PANTHER" id="PTHR45785">
    <property type="entry name" value="COMPLEMENT FACTOR H-RELATED"/>
    <property type="match status" value="1"/>
</dbReference>
<evidence type="ECO:0000256" key="6">
    <source>
        <dbReference type="SAM" id="SignalP"/>
    </source>
</evidence>
<dbReference type="Pfam" id="PF00084">
    <property type="entry name" value="Sushi"/>
    <property type="match status" value="5"/>
</dbReference>
<keyword evidence="5" id="KW-0472">Membrane</keyword>